<name>A0A832WGF3_9EURY</name>
<dbReference type="OMA" id="WIIHGHH"/>
<accession>A0A832WGF3</accession>
<dbReference type="InterPro" id="IPR004843">
    <property type="entry name" value="Calcineurin-like_PHP"/>
</dbReference>
<proteinExistence type="predicted"/>
<sequence>MSMRKIYLISDTHFNHANIIKYCNRPFSNVEEMNKTLIKNWNNVVRDKDIVYFLGDLILSKNKAKKARELLELLNGEIVFIRGNHDKFGEKFRVIEYNGYKFMLIHNPDSSYTLNFDGWIIHGHHHANHLDEYPFINPKRKSINVSVEVINYKPVSLDLIVKLIEKGKVVRTINDL</sequence>
<dbReference type="SUPFAM" id="SSF56300">
    <property type="entry name" value="Metallo-dependent phosphatases"/>
    <property type="match status" value="1"/>
</dbReference>
<feature type="domain" description="Calcineurin-like phosphoesterase" evidence="1">
    <location>
        <begin position="5"/>
        <end position="134"/>
    </location>
</feature>
<evidence type="ECO:0000259" key="1">
    <source>
        <dbReference type="Pfam" id="PF00149"/>
    </source>
</evidence>
<dbReference type="Pfam" id="PF00149">
    <property type="entry name" value="Metallophos"/>
    <property type="match status" value="1"/>
</dbReference>
<dbReference type="Gene3D" id="3.60.21.10">
    <property type="match status" value="1"/>
</dbReference>
<dbReference type="AlphaFoldDB" id="A0A832WGF3"/>
<protein>
    <recommendedName>
        <fullName evidence="1">Calcineurin-like phosphoesterase domain-containing protein</fullName>
    </recommendedName>
</protein>
<dbReference type="CDD" id="cd07390">
    <property type="entry name" value="MPP_AQ1575"/>
    <property type="match status" value="1"/>
</dbReference>
<evidence type="ECO:0000313" key="3">
    <source>
        <dbReference type="Proteomes" id="UP000645676"/>
    </source>
</evidence>
<dbReference type="EMBL" id="DUJR01000028">
    <property type="protein sequence ID" value="HII60035.1"/>
    <property type="molecule type" value="Genomic_DNA"/>
</dbReference>
<dbReference type="GO" id="GO:0016787">
    <property type="term" value="F:hydrolase activity"/>
    <property type="evidence" value="ECO:0007669"/>
    <property type="project" value="InterPro"/>
</dbReference>
<dbReference type="SMR" id="A0A832WGF3"/>
<dbReference type="Proteomes" id="UP000645676">
    <property type="component" value="Unassembled WGS sequence"/>
</dbReference>
<reference evidence="2" key="1">
    <citation type="journal article" date="2020" name="bioRxiv">
        <title>A rank-normalized archaeal taxonomy based on genome phylogeny resolves widespread incomplete and uneven classifications.</title>
        <authorList>
            <person name="Rinke C."/>
            <person name="Chuvochina M."/>
            <person name="Mussig A.J."/>
            <person name="Chaumeil P.-A."/>
            <person name="Waite D.W."/>
            <person name="Whitman W.B."/>
            <person name="Parks D.H."/>
            <person name="Hugenholtz P."/>
        </authorList>
    </citation>
    <scope>NUCLEOTIDE SEQUENCE</scope>
    <source>
        <strain evidence="2">UBA8849</strain>
    </source>
</reference>
<gene>
    <name evidence="2" type="ORF">HA335_05655</name>
</gene>
<comment type="caution">
    <text evidence="2">The sequence shown here is derived from an EMBL/GenBank/DDBJ whole genome shotgun (WGS) entry which is preliminary data.</text>
</comment>
<dbReference type="InterPro" id="IPR029052">
    <property type="entry name" value="Metallo-depent_PP-like"/>
</dbReference>
<organism evidence="2 3">
    <name type="scientific">Methanocaldococcus jannaschii</name>
    <dbReference type="NCBI Taxonomy" id="2190"/>
    <lineage>
        <taxon>Archaea</taxon>
        <taxon>Methanobacteriati</taxon>
        <taxon>Methanobacteriota</taxon>
        <taxon>Methanomada group</taxon>
        <taxon>Methanococci</taxon>
        <taxon>Methanococcales</taxon>
        <taxon>Methanocaldococcaceae</taxon>
        <taxon>Methanocaldococcus</taxon>
    </lineage>
</organism>
<evidence type="ECO:0000313" key="2">
    <source>
        <dbReference type="EMBL" id="HII60035.1"/>
    </source>
</evidence>